<dbReference type="InterPro" id="IPR017853">
    <property type="entry name" value="GH"/>
</dbReference>
<dbReference type="Gene3D" id="3.20.20.80">
    <property type="entry name" value="Glycosidases"/>
    <property type="match status" value="1"/>
</dbReference>
<name>A0A5C3QND2_9AGAR</name>
<dbReference type="EMBL" id="ML178831">
    <property type="protein sequence ID" value="TFK99933.1"/>
    <property type="molecule type" value="Genomic_DNA"/>
</dbReference>
<feature type="chain" id="PRO_5022978848" description="Beta-glucuronidase C-terminal domain-containing protein" evidence="2">
    <location>
        <begin position="28"/>
        <end position="673"/>
    </location>
</feature>
<dbReference type="AlphaFoldDB" id="A0A5C3QND2"/>
<keyword evidence="5" id="KW-1185">Reference proteome</keyword>
<dbReference type="InterPro" id="IPR031728">
    <property type="entry name" value="GlcAase_C"/>
</dbReference>
<reference evidence="4 5" key="1">
    <citation type="journal article" date="2019" name="Nat. Ecol. Evol.">
        <title>Megaphylogeny resolves global patterns of mushroom evolution.</title>
        <authorList>
            <person name="Varga T."/>
            <person name="Krizsan K."/>
            <person name="Foldi C."/>
            <person name="Dima B."/>
            <person name="Sanchez-Garcia M."/>
            <person name="Sanchez-Ramirez S."/>
            <person name="Szollosi G.J."/>
            <person name="Szarkandi J.G."/>
            <person name="Papp V."/>
            <person name="Albert L."/>
            <person name="Andreopoulos W."/>
            <person name="Angelini C."/>
            <person name="Antonin V."/>
            <person name="Barry K.W."/>
            <person name="Bougher N.L."/>
            <person name="Buchanan P."/>
            <person name="Buyck B."/>
            <person name="Bense V."/>
            <person name="Catcheside P."/>
            <person name="Chovatia M."/>
            <person name="Cooper J."/>
            <person name="Damon W."/>
            <person name="Desjardin D."/>
            <person name="Finy P."/>
            <person name="Geml J."/>
            <person name="Haridas S."/>
            <person name="Hughes K."/>
            <person name="Justo A."/>
            <person name="Karasinski D."/>
            <person name="Kautmanova I."/>
            <person name="Kiss B."/>
            <person name="Kocsube S."/>
            <person name="Kotiranta H."/>
            <person name="LaButti K.M."/>
            <person name="Lechner B.E."/>
            <person name="Liimatainen K."/>
            <person name="Lipzen A."/>
            <person name="Lukacs Z."/>
            <person name="Mihaltcheva S."/>
            <person name="Morgado L.N."/>
            <person name="Niskanen T."/>
            <person name="Noordeloos M.E."/>
            <person name="Ohm R.A."/>
            <person name="Ortiz-Santana B."/>
            <person name="Ovrebo C."/>
            <person name="Racz N."/>
            <person name="Riley R."/>
            <person name="Savchenko A."/>
            <person name="Shiryaev A."/>
            <person name="Soop K."/>
            <person name="Spirin V."/>
            <person name="Szebenyi C."/>
            <person name="Tomsovsky M."/>
            <person name="Tulloss R.E."/>
            <person name="Uehling J."/>
            <person name="Grigoriev I.V."/>
            <person name="Vagvolgyi C."/>
            <person name="Papp T."/>
            <person name="Martin F.M."/>
            <person name="Miettinen O."/>
            <person name="Hibbett D.S."/>
            <person name="Nagy L.G."/>
        </authorList>
    </citation>
    <scope>NUCLEOTIDE SEQUENCE [LARGE SCALE GENOMIC DNA]</scope>
    <source>
        <strain evidence="4 5">CBS 309.79</strain>
    </source>
</reference>
<feature type="transmembrane region" description="Helical" evidence="1">
    <location>
        <begin position="647"/>
        <end position="669"/>
    </location>
</feature>
<dbReference type="PANTHER" id="PTHR36183">
    <property type="entry name" value="BETA-GLUCURONIDASE"/>
    <property type="match status" value="1"/>
</dbReference>
<dbReference type="Pfam" id="PF16862">
    <property type="entry name" value="Glyco_hydro_79C"/>
    <property type="match status" value="1"/>
</dbReference>
<feature type="signal peptide" evidence="2">
    <location>
        <begin position="1"/>
        <end position="27"/>
    </location>
</feature>
<feature type="domain" description="Beta-glucuronidase C-terminal" evidence="3">
    <location>
        <begin position="469"/>
        <end position="582"/>
    </location>
</feature>
<proteinExistence type="predicted"/>
<gene>
    <name evidence="4" type="ORF">BDV98DRAFT_550772</name>
</gene>
<evidence type="ECO:0000313" key="4">
    <source>
        <dbReference type="EMBL" id="TFK99933.1"/>
    </source>
</evidence>
<protein>
    <recommendedName>
        <fullName evidence="3">Beta-glucuronidase C-terminal domain-containing protein</fullName>
    </recommendedName>
</protein>
<keyword evidence="2" id="KW-0732">Signal</keyword>
<dbReference type="SUPFAM" id="SSF51445">
    <property type="entry name" value="(Trans)glycosidases"/>
    <property type="match status" value="1"/>
</dbReference>
<dbReference type="OrthoDB" id="2796951at2759"/>
<accession>A0A5C3QND2</accession>
<keyword evidence="1" id="KW-0812">Transmembrane</keyword>
<evidence type="ECO:0000259" key="3">
    <source>
        <dbReference type="Pfam" id="PF16862"/>
    </source>
</evidence>
<evidence type="ECO:0000256" key="2">
    <source>
        <dbReference type="SAM" id="SignalP"/>
    </source>
</evidence>
<evidence type="ECO:0000256" key="1">
    <source>
        <dbReference type="SAM" id="Phobius"/>
    </source>
</evidence>
<evidence type="ECO:0000313" key="5">
    <source>
        <dbReference type="Proteomes" id="UP000305067"/>
    </source>
</evidence>
<sequence length="673" mass="72106">MRVTNLDPMVFASLLLNFLLFIDQVNASVTVQYQLQKQQQMSASIAATASVATYTGEAAYNPKVLIAPPAPDPATTNVQINLAPTVQQAGLSIPLKNPFFGFSIEMSVSAQVYGKNSSFINVPFLNLMANVVERAGEVHIRCGGNTQESAAMVDSNPNGGMISKDYSSVTGTTNTPPIDYTVELIYLLSNISSLVNVKWFLGIPFNDTNFRMQIAQEGSRILGDNLIGMQAGNEPDFYTRFGRRPEGYDVNAYKGEVGQVIEILQDPQYEKVRNKIITPSVASEWNLQDVWDSGLIQENANSIAYISVERYPANNCAAVFGTNGNVINPQDVIGDYLAHSKVRDLVSFYASSTLFAQTQSKPFIMFETNTASCGGFPGISNAFSASLWALDYGLQMAYTNFSEALLHVGGQSVVYNPFTAPPTNVSSFHQWTVGPIYYSVLVMAETIGSSGSARVADLFANDNNDQTPAYVIHEGDSPARVALFNYAEDTTGGHDYTATISVPGTIDSVKVKRLTSKTVTQLNGIYWANQTFGVNFASDGRPMGDLVVDIVTCTPSTATAPDGSTITSSTCLVTVPAPGFALVFLTQSALDESDNAHPTETFATTAYTKAHNTLTVDPSVLATSNGQDATVRKYLGSTSFGTAGGAVGVRVPGVAVYAVSMALGVGMVLRRLV</sequence>
<dbReference type="STRING" id="1884261.A0A5C3QND2"/>
<dbReference type="InterPro" id="IPR052974">
    <property type="entry name" value="GH79_Enzymes"/>
</dbReference>
<keyword evidence="1" id="KW-1133">Transmembrane helix</keyword>
<organism evidence="4 5">
    <name type="scientific">Pterulicium gracile</name>
    <dbReference type="NCBI Taxonomy" id="1884261"/>
    <lineage>
        <taxon>Eukaryota</taxon>
        <taxon>Fungi</taxon>
        <taxon>Dikarya</taxon>
        <taxon>Basidiomycota</taxon>
        <taxon>Agaricomycotina</taxon>
        <taxon>Agaricomycetes</taxon>
        <taxon>Agaricomycetidae</taxon>
        <taxon>Agaricales</taxon>
        <taxon>Pleurotineae</taxon>
        <taxon>Pterulaceae</taxon>
        <taxon>Pterulicium</taxon>
    </lineage>
</organism>
<dbReference type="Proteomes" id="UP000305067">
    <property type="component" value="Unassembled WGS sequence"/>
</dbReference>
<dbReference type="PANTHER" id="PTHR36183:SF2">
    <property type="entry name" value="BETA-GLUCURONIDASE C-TERMINAL DOMAIN-CONTAINING PROTEIN"/>
    <property type="match status" value="1"/>
</dbReference>
<keyword evidence="1" id="KW-0472">Membrane</keyword>